<organism evidence="2 3">
    <name type="scientific">Pseudomonas putida</name>
    <name type="common">Arthrobacter siderocapsulatus</name>
    <dbReference type="NCBI Taxonomy" id="303"/>
    <lineage>
        <taxon>Bacteria</taxon>
        <taxon>Pseudomonadati</taxon>
        <taxon>Pseudomonadota</taxon>
        <taxon>Gammaproteobacteria</taxon>
        <taxon>Pseudomonadales</taxon>
        <taxon>Pseudomonadaceae</taxon>
        <taxon>Pseudomonas</taxon>
    </lineage>
</organism>
<dbReference type="Gene3D" id="1.10.30.50">
    <property type="match status" value="1"/>
</dbReference>
<reference evidence="2 3" key="1">
    <citation type="submission" date="2017-04" db="EMBL/GenBank/DDBJ databases">
        <title>Presence of VIM-2 positive Pseudomonas species in chickens and their surrounding environment.</title>
        <authorList>
            <person name="Zhang R."/>
        </authorList>
    </citation>
    <scope>NUCLEOTIDE SEQUENCE [LARGE SCALE GENOMIC DNA]</scope>
    <source>
        <strain evidence="2 3">DZ-C18</strain>
    </source>
</reference>
<name>A0A1X0ZSE0_PSEPU</name>
<dbReference type="Proteomes" id="UP000193675">
    <property type="component" value="Unassembled WGS sequence"/>
</dbReference>
<dbReference type="Pfam" id="PF01844">
    <property type="entry name" value="HNH"/>
    <property type="match status" value="1"/>
</dbReference>
<dbReference type="EMBL" id="NBWC01000029">
    <property type="protein sequence ID" value="ORL62369.1"/>
    <property type="molecule type" value="Genomic_DNA"/>
</dbReference>
<dbReference type="GO" id="GO:0004519">
    <property type="term" value="F:endonuclease activity"/>
    <property type="evidence" value="ECO:0007669"/>
    <property type="project" value="InterPro"/>
</dbReference>
<gene>
    <name evidence="2" type="ORF">B7H17_18260</name>
</gene>
<comment type="caution">
    <text evidence="2">The sequence shown here is derived from an EMBL/GenBank/DDBJ whole genome shotgun (WGS) entry which is preliminary data.</text>
</comment>
<evidence type="ECO:0000313" key="3">
    <source>
        <dbReference type="Proteomes" id="UP000193675"/>
    </source>
</evidence>
<dbReference type="RefSeq" id="WP_084858116.1">
    <property type="nucleotide sequence ID" value="NZ_NBWC01000029.1"/>
</dbReference>
<dbReference type="GO" id="GO:0003676">
    <property type="term" value="F:nucleic acid binding"/>
    <property type="evidence" value="ECO:0007669"/>
    <property type="project" value="InterPro"/>
</dbReference>
<dbReference type="AlphaFoldDB" id="A0A1X0ZSE0"/>
<protein>
    <recommendedName>
        <fullName evidence="1">HNH domain-containing protein</fullName>
    </recommendedName>
</protein>
<proteinExistence type="predicted"/>
<evidence type="ECO:0000259" key="1">
    <source>
        <dbReference type="Pfam" id="PF01844"/>
    </source>
</evidence>
<feature type="domain" description="HNH" evidence="1">
    <location>
        <begin position="59"/>
        <end position="106"/>
    </location>
</feature>
<dbReference type="OrthoDB" id="9816185at2"/>
<accession>A0A1X0ZSE0</accession>
<evidence type="ECO:0000313" key="2">
    <source>
        <dbReference type="EMBL" id="ORL62369.1"/>
    </source>
</evidence>
<dbReference type="GO" id="GO:0008270">
    <property type="term" value="F:zinc ion binding"/>
    <property type="evidence" value="ECO:0007669"/>
    <property type="project" value="InterPro"/>
</dbReference>
<dbReference type="InterPro" id="IPR002711">
    <property type="entry name" value="HNH"/>
</dbReference>
<sequence length="223" mass="25091">MIKLTKLPTPNVLVTNGAAWTAALLAKLEEGDKPTPTESSRYRHRDIKSTLEQETHGKCAYCESKLKHIHHGDVEHISPKSLDPAKQFEWENLTLSCEICNQNKSNLDPKLELIIDPYVKNPKEHICFIGALAYPAGTPDGISSIRILDLNRTDLVVMRNETISRVMSIFDMLLRRDLPLVARKAILKDLKTQELSAKAQYSAVINSIFDSMKSRIPADLEES</sequence>